<dbReference type="Proteomes" id="UP001190700">
    <property type="component" value="Unassembled WGS sequence"/>
</dbReference>
<sequence>MRDIDGEHIHELEVQPGVPHDVFFLLHKYMKDHATRSLEIFRQFDRNRSGALDIHELSLLVQYMIPGTTTVDVDYFIAMLDVDRGGTISYKELKKATDQCYRHSVAVRNEEPTARKAIGKLKDRLKRHNFDAIRAFKKYDTGNSGYLTYADIIKMLRTLLPNLTLSETRYIMANLKLLDLNCEGRLTFDELQRALEPEWLTLQKAEFADAERRMNEDARLKEREHLLAERELERRSLQRRAMAEDERREREEHRRMLIAQNARIRKMESGSRKGNAERIRREAEAIAVSVKREKGIQELNRSEALLKAQRKSEEEAWFEERRLQHLAQLQLSADSKRMAHDNVDDELDLRRAEREYSNRYRYREPRGLQYLNLSEFATDKDVYEHSRYDGDIKYNHNGAPDVREDLWTDVKVVDHEELPISSFSRLQPTKRYNYYKYYGFAGKGAKSSWAHNPAKAPYQYSNVYESYPSEAWR</sequence>
<reference evidence="4 5" key="1">
    <citation type="journal article" date="2015" name="Genome Biol. Evol.">
        <title>Comparative Genomics of a Bacterivorous Green Alga Reveals Evolutionary Causalities and Consequences of Phago-Mixotrophic Mode of Nutrition.</title>
        <authorList>
            <person name="Burns J.A."/>
            <person name="Paasch A."/>
            <person name="Narechania A."/>
            <person name="Kim E."/>
        </authorList>
    </citation>
    <scope>NUCLEOTIDE SEQUENCE [LARGE SCALE GENOMIC DNA]</scope>
    <source>
        <strain evidence="4 5">PLY_AMNH</strain>
    </source>
</reference>
<evidence type="ECO:0000313" key="5">
    <source>
        <dbReference type="Proteomes" id="UP001190700"/>
    </source>
</evidence>
<comment type="caution">
    <text evidence="4">The sequence shown here is derived from an EMBL/GenBank/DDBJ whole genome shotgun (WGS) entry which is preliminary data.</text>
</comment>
<organism evidence="4 5">
    <name type="scientific">Cymbomonas tetramitiformis</name>
    <dbReference type="NCBI Taxonomy" id="36881"/>
    <lineage>
        <taxon>Eukaryota</taxon>
        <taxon>Viridiplantae</taxon>
        <taxon>Chlorophyta</taxon>
        <taxon>Pyramimonadophyceae</taxon>
        <taxon>Pyramimonadales</taxon>
        <taxon>Pyramimonadaceae</taxon>
        <taxon>Cymbomonas</taxon>
    </lineage>
</organism>
<feature type="domain" description="EF-hand" evidence="3">
    <location>
        <begin position="166"/>
        <end position="201"/>
    </location>
</feature>
<evidence type="ECO:0000256" key="1">
    <source>
        <dbReference type="ARBA" id="ARBA00022837"/>
    </source>
</evidence>
<name>A0AAE0LCG7_9CHLO</name>
<dbReference type="SMART" id="SM00054">
    <property type="entry name" value="EFh"/>
    <property type="match status" value="4"/>
</dbReference>
<keyword evidence="2" id="KW-0175">Coiled coil</keyword>
<proteinExistence type="predicted"/>
<accession>A0AAE0LCG7</accession>
<dbReference type="Gene3D" id="1.10.238.10">
    <property type="entry name" value="EF-hand"/>
    <property type="match status" value="2"/>
</dbReference>
<dbReference type="InterPro" id="IPR002048">
    <property type="entry name" value="EF_hand_dom"/>
</dbReference>
<dbReference type="PROSITE" id="PS00018">
    <property type="entry name" value="EF_HAND_1"/>
    <property type="match status" value="3"/>
</dbReference>
<feature type="domain" description="EF-hand" evidence="3">
    <location>
        <begin position="68"/>
        <end position="103"/>
    </location>
</feature>
<keyword evidence="1" id="KW-0106">Calcium</keyword>
<evidence type="ECO:0000256" key="2">
    <source>
        <dbReference type="SAM" id="Coils"/>
    </source>
</evidence>
<dbReference type="InterPro" id="IPR018247">
    <property type="entry name" value="EF_Hand_1_Ca_BS"/>
</dbReference>
<protein>
    <recommendedName>
        <fullName evidence="3">EF-hand domain-containing protein</fullName>
    </recommendedName>
</protein>
<dbReference type="InterPro" id="IPR011992">
    <property type="entry name" value="EF-hand-dom_pair"/>
</dbReference>
<feature type="coiled-coil region" evidence="2">
    <location>
        <begin position="234"/>
        <end position="263"/>
    </location>
</feature>
<feature type="domain" description="EF-hand" evidence="3">
    <location>
        <begin position="127"/>
        <end position="162"/>
    </location>
</feature>
<feature type="domain" description="EF-hand" evidence="3">
    <location>
        <begin position="32"/>
        <end position="67"/>
    </location>
</feature>
<dbReference type="GO" id="GO:0005509">
    <property type="term" value="F:calcium ion binding"/>
    <property type="evidence" value="ECO:0007669"/>
    <property type="project" value="InterPro"/>
</dbReference>
<dbReference type="Pfam" id="PF13499">
    <property type="entry name" value="EF-hand_7"/>
    <property type="match status" value="2"/>
</dbReference>
<dbReference type="AlphaFoldDB" id="A0AAE0LCG7"/>
<dbReference type="CDD" id="cd00051">
    <property type="entry name" value="EFh"/>
    <property type="match status" value="2"/>
</dbReference>
<dbReference type="PROSITE" id="PS50222">
    <property type="entry name" value="EF_HAND_2"/>
    <property type="match status" value="4"/>
</dbReference>
<dbReference type="EMBL" id="LGRX02004532">
    <property type="protein sequence ID" value="KAK3280113.1"/>
    <property type="molecule type" value="Genomic_DNA"/>
</dbReference>
<gene>
    <name evidence="4" type="ORF">CYMTET_12035</name>
</gene>
<dbReference type="SUPFAM" id="SSF47473">
    <property type="entry name" value="EF-hand"/>
    <property type="match status" value="1"/>
</dbReference>
<evidence type="ECO:0000313" key="4">
    <source>
        <dbReference type="EMBL" id="KAK3280113.1"/>
    </source>
</evidence>
<keyword evidence="5" id="KW-1185">Reference proteome</keyword>
<evidence type="ECO:0000259" key="3">
    <source>
        <dbReference type="PROSITE" id="PS50222"/>
    </source>
</evidence>